<dbReference type="EMBL" id="WMQE01000033">
    <property type="protein sequence ID" value="MTK22291.1"/>
    <property type="molecule type" value="Genomic_DNA"/>
</dbReference>
<dbReference type="GO" id="GO:0004792">
    <property type="term" value="F:thiosulfate-cyanide sulfurtransferase activity"/>
    <property type="evidence" value="ECO:0007669"/>
    <property type="project" value="InterPro"/>
</dbReference>
<comment type="caution">
    <text evidence="1">The sequence shown here is derived from an EMBL/GenBank/DDBJ whole genome shotgun (WGS) entry which is preliminary data.</text>
</comment>
<dbReference type="GeneID" id="60057511"/>
<dbReference type="Proteomes" id="UP000487649">
    <property type="component" value="Unassembled WGS sequence"/>
</dbReference>
<sequence length="99" mass="11251">MPKIISPSQLSQLMGSSKQKPIVIDIRSPYEFSEFHIPGAVNIPYQSIVMYPEKFLTLNSTYFLICDSGSESYRACMMLEPLGYRVVSVQGGYANMRFR</sequence>
<name>A0A173SU89_9FIRM</name>
<dbReference type="RefSeq" id="WP_040763862.1">
    <property type="nucleotide sequence ID" value="NZ_CABJBH010000012.1"/>
</dbReference>
<accession>A0A173SU89</accession>
<dbReference type="InterPro" id="IPR036873">
    <property type="entry name" value="Rhodanese-like_dom_sf"/>
</dbReference>
<dbReference type="PANTHER" id="PTHR43031:SF1">
    <property type="entry name" value="PYRIDINE NUCLEOTIDE-DISULPHIDE OXIDOREDUCTASE"/>
    <property type="match status" value="1"/>
</dbReference>
<dbReference type="OrthoDB" id="9800872at2"/>
<dbReference type="Pfam" id="PF00581">
    <property type="entry name" value="Rhodanese"/>
    <property type="match status" value="1"/>
</dbReference>
<organism evidence="1 2">
    <name type="scientific">Turicibacter sanguinis</name>
    <dbReference type="NCBI Taxonomy" id="154288"/>
    <lineage>
        <taxon>Bacteria</taxon>
        <taxon>Bacillati</taxon>
        <taxon>Bacillota</taxon>
        <taxon>Erysipelotrichia</taxon>
        <taxon>Erysipelotrichales</taxon>
        <taxon>Turicibacteraceae</taxon>
        <taxon>Turicibacter</taxon>
    </lineage>
</organism>
<dbReference type="CDD" id="cd00158">
    <property type="entry name" value="RHOD"/>
    <property type="match status" value="1"/>
</dbReference>
<dbReference type="PROSITE" id="PS00380">
    <property type="entry name" value="RHODANESE_1"/>
    <property type="match status" value="1"/>
</dbReference>
<dbReference type="AlphaFoldDB" id="A0A173SU89"/>
<evidence type="ECO:0000313" key="2">
    <source>
        <dbReference type="Proteomes" id="UP000487649"/>
    </source>
</evidence>
<reference evidence="1 2" key="1">
    <citation type="journal article" date="2019" name="Nat. Med.">
        <title>A library of human gut bacterial isolates paired with longitudinal multiomics data enables mechanistic microbiome research.</title>
        <authorList>
            <person name="Poyet M."/>
            <person name="Groussin M."/>
            <person name="Gibbons S.M."/>
            <person name="Avila-Pacheco J."/>
            <person name="Jiang X."/>
            <person name="Kearney S.M."/>
            <person name="Perrotta A.R."/>
            <person name="Berdy B."/>
            <person name="Zhao S."/>
            <person name="Lieberman T.D."/>
            <person name="Swanson P.K."/>
            <person name="Smith M."/>
            <person name="Roesemann S."/>
            <person name="Alexander J.E."/>
            <person name="Rich S.A."/>
            <person name="Livny J."/>
            <person name="Vlamakis H."/>
            <person name="Clish C."/>
            <person name="Bullock K."/>
            <person name="Deik A."/>
            <person name="Scott J."/>
            <person name="Pierce K.A."/>
            <person name="Xavier R.J."/>
            <person name="Alm E.J."/>
        </authorList>
    </citation>
    <scope>NUCLEOTIDE SEQUENCE [LARGE SCALE GENOMIC DNA]</scope>
    <source>
        <strain evidence="1 2">BIOML-A198</strain>
    </source>
</reference>
<protein>
    <submittedName>
        <fullName evidence="1">Rhodanese-like domain-containing protein</fullName>
    </submittedName>
</protein>
<dbReference type="InterPro" id="IPR001763">
    <property type="entry name" value="Rhodanese-like_dom"/>
</dbReference>
<evidence type="ECO:0000313" key="1">
    <source>
        <dbReference type="EMBL" id="MTK22291.1"/>
    </source>
</evidence>
<proteinExistence type="predicted"/>
<gene>
    <name evidence="1" type="ORF">GMA92_12810</name>
</gene>
<dbReference type="PROSITE" id="PS50206">
    <property type="entry name" value="RHODANESE_3"/>
    <property type="match status" value="1"/>
</dbReference>
<dbReference type="InterPro" id="IPR050229">
    <property type="entry name" value="GlpE_sulfurtransferase"/>
</dbReference>
<dbReference type="Gene3D" id="3.40.250.10">
    <property type="entry name" value="Rhodanese-like domain"/>
    <property type="match status" value="1"/>
</dbReference>
<dbReference type="SUPFAM" id="SSF52821">
    <property type="entry name" value="Rhodanese/Cell cycle control phosphatase"/>
    <property type="match status" value="1"/>
</dbReference>
<dbReference type="SMART" id="SM00450">
    <property type="entry name" value="RHOD"/>
    <property type="match status" value="1"/>
</dbReference>
<dbReference type="PANTHER" id="PTHR43031">
    <property type="entry name" value="FAD-DEPENDENT OXIDOREDUCTASE"/>
    <property type="match status" value="1"/>
</dbReference>
<dbReference type="InterPro" id="IPR001307">
    <property type="entry name" value="Thiosulphate_STrfase_CS"/>
</dbReference>